<dbReference type="EMBL" id="VHLH01000023">
    <property type="protein sequence ID" value="TPW27120.1"/>
    <property type="molecule type" value="Genomic_DNA"/>
</dbReference>
<organism evidence="1 2">
    <name type="scientific">Pararhizobium mangrovi</name>
    <dbReference type="NCBI Taxonomy" id="2590452"/>
    <lineage>
        <taxon>Bacteria</taxon>
        <taxon>Pseudomonadati</taxon>
        <taxon>Pseudomonadota</taxon>
        <taxon>Alphaproteobacteria</taxon>
        <taxon>Hyphomicrobiales</taxon>
        <taxon>Rhizobiaceae</taxon>
        <taxon>Rhizobium/Agrobacterium group</taxon>
        <taxon>Pararhizobium</taxon>
    </lineage>
</organism>
<sequence>MSDDPRRPLFDALDGLAEDDFRMGKGWERAHEIAQQYEGQPLFDQLHALCHRMEGDRSNAAYWYRRAGSEPFDGDFRAEADFIRREADRG</sequence>
<keyword evidence="2" id="KW-1185">Reference proteome</keyword>
<dbReference type="AlphaFoldDB" id="A0A506U023"/>
<dbReference type="Proteomes" id="UP000320314">
    <property type="component" value="Unassembled WGS sequence"/>
</dbReference>
<dbReference type="OrthoDB" id="370799at2"/>
<protein>
    <submittedName>
        <fullName evidence="1">Uncharacterized protein</fullName>
    </submittedName>
</protein>
<comment type="caution">
    <text evidence="1">The sequence shown here is derived from an EMBL/GenBank/DDBJ whole genome shotgun (WGS) entry which is preliminary data.</text>
</comment>
<evidence type="ECO:0000313" key="1">
    <source>
        <dbReference type="EMBL" id="TPW27120.1"/>
    </source>
</evidence>
<reference evidence="1 2" key="1">
    <citation type="submission" date="2019-06" db="EMBL/GenBank/DDBJ databases">
        <authorList>
            <person name="Li M."/>
        </authorList>
    </citation>
    <scope>NUCLEOTIDE SEQUENCE [LARGE SCALE GENOMIC DNA]</scope>
    <source>
        <strain evidence="1 2">BGMRC6574</strain>
    </source>
</reference>
<accession>A0A506U023</accession>
<gene>
    <name evidence="1" type="ORF">FJU11_12300</name>
</gene>
<evidence type="ECO:0000313" key="2">
    <source>
        <dbReference type="Proteomes" id="UP000320314"/>
    </source>
</evidence>
<name>A0A506U023_9HYPH</name>
<proteinExistence type="predicted"/>
<dbReference type="RefSeq" id="WP_141167364.1">
    <property type="nucleotide sequence ID" value="NZ_VHLH01000023.1"/>
</dbReference>